<keyword evidence="1" id="KW-0813">Transport</keyword>
<feature type="domain" description="ABC transporter" evidence="4">
    <location>
        <begin position="6"/>
        <end position="230"/>
    </location>
</feature>
<dbReference type="GeneID" id="97607841"/>
<organism evidence="5 6">
    <name type="scientific">Methanospirillum stamsii</name>
    <dbReference type="NCBI Taxonomy" id="1277351"/>
    <lineage>
        <taxon>Archaea</taxon>
        <taxon>Methanobacteriati</taxon>
        <taxon>Methanobacteriota</taxon>
        <taxon>Stenosarchaea group</taxon>
        <taxon>Methanomicrobia</taxon>
        <taxon>Methanomicrobiales</taxon>
        <taxon>Methanospirillaceae</taxon>
        <taxon>Methanospirillum</taxon>
    </lineage>
</organism>
<dbReference type="Gene3D" id="3.40.50.300">
    <property type="entry name" value="P-loop containing nucleotide triphosphate hydrolases"/>
    <property type="match status" value="1"/>
</dbReference>
<dbReference type="AlphaFoldDB" id="A0A2V2N7C3"/>
<dbReference type="Proteomes" id="UP000245934">
    <property type="component" value="Unassembled WGS sequence"/>
</dbReference>
<dbReference type="GO" id="GO:0098796">
    <property type="term" value="C:membrane protein complex"/>
    <property type="evidence" value="ECO:0007669"/>
    <property type="project" value="UniProtKB-ARBA"/>
</dbReference>
<dbReference type="InterPro" id="IPR017871">
    <property type="entry name" value="ABC_transporter-like_CS"/>
</dbReference>
<keyword evidence="3 5" id="KW-0067">ATP-binding</keyword>
<dbReference type="InterPro" id="IPR015854">
    <property type="entry name" value="ABC_transpr_LolD-like"/>
</dbReference>
<reference evidence="5 6" key="1">
    <citation type="submission" date="2018-05" db="EMBL/GenBank/DDBJ databases">
        <title>Draft genome of Methanospirillum stamsii Pt1.</title>
        <authorList>
            <person name="Dueholm M.S."/>
            <person name="Nielsen P.H."/>
            <person name="Bakmann L.F."/>
            <person name="Otzen D.E."/>
        </authorList>
    </citation>
    <scope>NUCLEOTIDE SEQUENCE [LARGE SCALE GENOMIC DNA]</scope>
    <source>
        <strain evidence="5 6">Pt1</strain>
    </source>
</reference>
<dbReference type="PANTHER" id="PTHR24220:SF86">
    <property type="entry name" value="ABC TRANSPORTER ABCH.1"/>
    <property type="match status" value="1"/>
</dbReference>
<dbReference type="GO" id="GO:0016887">
    <property type="term" value="F:ATP hydrolysis activity"/>
    <property type="evidence" value="ECO:0007669"/>
    <property type="project" value="InterPro"/>
</dbReference>
<dbReference type="InterPro" id="IPR003439">
    <property type="entry name" value="ABC_transporter-like_ATP-bd"/>
</dbReference>
<name>A0A2V2N7C3_9EURY</name>
<accession>A0A2V2N7C3</accession>
<dbReference type="SUPFAM" id="SSF52540">
    <property type="entry name" value="P-loop containing nucleoside triphosphate hydrolases"/>
    <property type="match status" value="1"/>
</dbReference>
<comment type="caution">
    <text evidence="5">The sequence shown here is derived from an EMBL/GenBank/DDBJ whole genome shotgun (WGS) entry which is preliminary data.</text>
</comment>
<dbReference type="OrthoDB" id="31298at2157"/>
<dbReference type="GO" id="GO:0022857">
    <property type="term" value="F:transmembrane transporter activity"/>
    <property type="evidence" value="ECO:0007669"/>
    <property type="project" value="TreeGrafter"/>
</dbReference>
<evidence type="ECO:0000256" key="2">
    <source>
        <dbReference type="ARBA" id="ARBA00022741"/>
    </source>
</evidence>
<evidence type="ECO:0000256" key="1">
    <source>
        <dbReference type="ARBA" id="ARBA00022448"/>
    </source>
</evidence>
<evidence type="ECO:0000313" key="5">
    <source>
        <dbReference type="EMBL" id="PWR75942.1"/>
    </source>
</evidence>
<dbReference type="InterPro" id="IPR017911">
    <property type="entry name" value="MacB-like_ATP-bd"/>
</dbReference>
<gene>
    <name evidence="5" type="ORF">DLD82_02465</name>
</gene>
<dbReference type="PROSITE" id="PS00211">
    <property type="entry name" value="ABC_TRANSPORTER_1"/>
    <property type="match status" value="1"/>
</dbReference>
<dbReference type="FunFam" id="3.40.50.300:FF:000032">
    <property type="entry name" value="Export ABC transporter ATP-binding protein"/>
    <property type="match status" value="1"/>
</dbReference>
<evidence type="ECO:0000256" key="3">
    <source>
        <dbReference type="ARBA" id="ARBA00022840"/>
    </source>
</evidence>
<keyword evidence="5" id="KW-0449">Lipoprotein</keyword>
<dbReference type="RefSeq" id="WP_109939519.1">
    <property type="nucleotide sequence ID" value="NZ_CP176366.1"/>
</dbReference>
<dbReference type="InterPro" id="IPR003593">
    <property type="entry name" value="AAA+_ATPase"/>
</dbReference>
<dbReference type="SMART" id="SM00382">
    <property type="entry name" value="AAA"/>
    <property type="match status" value="1"/>
</dbReference>
<dbReference type="GO" id="GO:0005886">
    <property type="term" value="C:plasma membrane"/>
    <property type="evidence" value="ECO:0007669"/>
    <property type="project" value="TreeGrafter"/>
</dbReference>
<keyword evidence="2" id="KW-0547">Nucleotide-binding</keyword>
<dbReference type="CDD" id="cd03255">
    <property type="entry name" value="ABC_MJ0796_LolCDE_FtsE"/>
    <property type="match status" value="1"/>
</dbReference>
<dbReference type="EMBL" id="QGMZ01000006">
    <property type="protein sequence ID" value="PWR75942.1"/>
    <property type="molecule type" value="Genomic_DNA"/>
</dbReference>
<dbReference type="PROSITE" id="PS50893">
    <property type="entry name" value="ABC_TRANSPORTER_2"/>
    <property type="match status" value="1"/>
</dbReference>
<proteinExistence type="predicted"/>
<dbReference type="PANTHER" id="PTHR24220">
    <property type="entry name" value="IMPORT ATP-BINDING PROTEIN"/>
    <property type="match status" value="1"/>
</dbReference>
<keyword evidence="6" id="KW-1185">Reference proteome</keyword>
<dbReference type="InterPro" id="IPR027417">
    <property type="entry name" value="P-loop_NTPase"/>
</dbReference>
<dbReference type="Pfam" id="PF00005">
    <property type="entry name" value="ABC_tran"/>
    <property type="match status" value="1"/>
</dbReference>
<sequence>MTDEVVRLENISKIYPLLSGDVLALNNISLSIKTGEFVAIIGPSGSGKSTLLNQLGCLDVPTSGDLKIGGKSITQMSDSELTHLRLIMIGFIFQKFNLLPLLSAYENVEYPYTLKYRKRDTSGRVTKLLDMVGINEDLAKHKPSELSGGQQQRVAIARSLVNNPKILLCDEPTGNLDSKTGVLVMNMLKKLNSKGKTLIIVTHDPGIAAQADRTITIRDGELVADVVNNQ</sequence>
<protein>
    <submittedName>
        <fullName evidence="5">Lipoprotein-releasing system ATP-binding protein LolD</fullName>
    </submittedName>
</protein>
<evidence type="ECO:0000259" key="4">
    <source>
        <dbReference type="PROSITE" id="PS50893"/>
    </source>
</evidence>
<dbReference type="GO" id="GO:0005524">
    <property type="term" value="F:ATP binding"/>
    <property type="evidence" value="ECO:0007669"/>
    <property type="project" value="UniProtKB-KW"/>
</dbReference>
<evidence type="ECO:0000313" key="6">
    <source>
        <dbReference type="Proteomes" id="UP000245934"/>
    </source>
</evidence>